<feature type="signal peptide" evidence="1">
    <location>
        <begin position="1"/>
        <end position="18"/>
    </location>
</feature>
<dbReference type="AlphaFoldDB" id="J9XU53"/>
<evidence type="ECO:0000256" key="1">
    <source>
        <dbReference type="SAM" id="SignalP"/>
    </source>
</evidence>
<reference evidence="3" key="1">
    <citation type="submission" date="2012-07" db="EMBL/GenBank/DDBJ databases">
        <title>The Marssonina brunnea LysM effectors prevent chitin-triggered plant immunity.</title>
        <authorList>
            <person name="Jiang C."/>
            <person name="Cheng Q."/>
            <person name="Cao Y."/>
            <person name="Zhu S."/>
            <person name="Tan B."/>
            <person name="Huang M."/>
            <person name="Wu R."/>
            <person name="Zhou Y."/>
            <person name="Zhang S."/>
            <person name="Xu L."/>
        </authorList>
    </citation>
    <scope>NUCLEOTIDE SEQUENCE</scope>
    <source>
        <strain evidence="3">M6</strain>
    </source>
</reference>
<accession>J9XU53</accession>
<feature type="chain" id="PRO_5003829398" evidence="1">
    <location>
        <begin position="19"/>
        <end position="145"/>
    </location>
</feature>
<dbReference type="Pfam" id="PF01476">
    <property type="entry name" value="LysM"/>
    <property type="match status" value="1"/>
</dbReference>
<keyword evidence="1" id="KW-0732">Signal</keyword>
<dbReference type="PROSITE" id="PS51782">
    <property type="entry name" value="LYSM"/>
    <property type="match status" value="1"/>
</dbReference>
<sequence>MRFNNNLLLASFLGVATAIRRSCRPDLTSSVTGTGYYTVQGTDTWANVAADFCSTESELQNMNPTTSSFSPNQIIKVLCKSRKRNCSRIPGKEFGYYTVVEGDELSLIASDFCADYTQMWLLNLTLDQSKKLAPGTILQVPCGWN</sequence>
<dbReference type="CDD" id="cd00118">
    <property type="entry name" value="LysM"/>
    <property type="match status" value="1"/>
</dbReference>
<dbReference type="Gene3D" id="3.10.350.10">
    <property type="entry name" value="LysM domain"/>
    <property type="match status" value="1"/>
</dbReference>
<evidence type="ECO:0000313" key="3">
    <source>
        <dbReference type="EMBL" id="AFS30721.1"/>
    </source>
</evidence>
<evidence type="ECO:0000259" key="2">
    <source>
        <dbReference type="PROSITE" id="PS51782"/>
    </source>
</evidence>
<dbReference type="InterPro" id="IPR036779">
    <property type="entry name" value="LysM_dom_sf"/>
</dbReference>
<dbReference type="InterPro" id="IPR018392">
    <property type="entry name" value="LysM"/>
</dbReference>
<name>J9XU53_9HELO</name>
<organism evidence="3">
    <name type="scientific">Drepanopeziza brunnea f. sp. 'multigermtubi'</name>
    <dbReference type="NCBI Taxonomy" id="698441"/>
    <lineage>
        <taxon>Eukaryota</taxon>
        <taxon>Fungi</taxon>
        <taxon>Dikarya</taxon>
        <taxon>Ascomycota</taxon>
        <taxon>Pezizomycotina</taxon>
        <taxon>Leotiomycetes</taxon>
        <taxon>Helotiales</taxon>
        <taxon>Drepanopezizaceae</taxon>
        <taxon>Drepanopeziza</taxon>
    </lineage>
</organism>
<protein>
    <submittedName>
        <fullName evidence="3">LysM03p</fullName>
    </submittedName>
</protein>
<proteinExistence type="evidence at transcript level"/>
<feature type="domain" description="LysM" evidence="2">
    <location>
        <begin position="95"/>
        <end position="140"/>
    </location>
</feature>
<dbReference type="EMBL" id="JX294935">
    <property type="protein sequence ID" value="AFS30721.1"/>
    <property type="molecule type" value="mRNA"/>
</dbReference>
<gene>
    <name evidence="3" type="primary">LysM03</name>
</gene>
<dbReference type="SUPFAM" id="SSF54106">
    <property type="entry name" value="LysM domain"/>
    <property type="match status" value="2"/>
</dbReference>